<dbReference type="EMBL" id="CAJMWS010000305">
    <property type="protein sequence ID" value="CAE6403401.1"/>
    <property type="molecule type" value="Genomic_DNA"/>
</dbReference>
<gene>
    <name evidence="3" type="ORF">RDB_LOCUS58672</name>
</gene>
<dbReference type="GO" id="GO:0008270">
    <property type="term" value="F:zinc ion binding"/>
    <property type="evidence" value="ECO:0007669"/>
    <property type="project" value="UniProtKB-KW"/>
</dbReference>
<proteinExistence type="predicted"/>
<keyword evidence="1" id="KW-0862">Zinc</keyword>
<comment type="caution">
    <text evidence="3">The sequence shown here is derived from an EMBL/GenBank/DDBJ whole genome shotgun (WGS) entry which is preliminary data.</text>
</comment>
<dbReference type="SUPFAM" id="SSF57667">
    <property type="entry name" value="beta-beta-alpha zinc fingers"/>
    <property type="match status" value="1"/>
</dbReference>
<dbReference type="Gene3D" id="3.30.160.60">
    <property type="entry name" value="Classic Zinc Finger"/>
    <property type="match status" value="1"/>
</dbReference>
<dbReference type="PROSITE" id="PS50157">
    <property type="entry name" value="ZINC_FINGER_C2H2_2"/>
    <property type="match status" value="1"/>
</dbReference>
<feature type="domain" description="C2H2-type" evidence="2">
    <location>
        <begin position="339"/>
        <end position="367"/>
    </location>
</feature>
<evidence type="ECO:0000256" key="1">
    <source>
        <dbReference type="PROSITE-ProRule" id="PRU00042"/>
    </source>
</evidence>
<evidence type="ECO:0000313" key="3">
    <source>
        <dbReference type="EMBL" id="CAE6403401.1"/>
    </source>
</evidence>
<dbReference type="SMART" id="SM00355">
    <property type="entry name" value="ZnF_C2H2"/>
    <property type="match status" value="2"/>
</dbReference>
<evidence type="ECO:0000259" key="2">
    <source>
        <dbReference type="PROSITE" id="PS50157"/>
    </source>
</evidence>
<organism evidence="3 4">
    <name type="scientific">Rhizoctonia solani</name>
    <dbReference type="NCBI Taxonomy" id="456999"/>
    <lineage>
        <taxon>Eukaryota</taxon>
        <taxon>Fungi</taxon>
        <taxon>Dikarya</taxon>
        <taxon>Basidiomycota</taxon>
        <taxon>Agaricomycotina</taxon>
        <taxon>Agaricomycetes</taxon>
        <taxon>Cantharellales</taxon>
        <taxon>Ceratobasidiaceae</taxon>
        <taxon>Rhizoctonia</taxon>
    </lineage>
</organism>
<keyword evidence="1" id="KW-0479">Metal-binding</keyword>
<accession>A0A8H2WVE7</accession>
<dbReference type="AlphaFoldDB" id="A0A8H2WVE7"/>
<dbReference type="PROSITE" id="PS00028">
    <property type="entry name" value="ZINC_FINGER_C2H2_1"/>
    <property type="match status" value="1"/>
</dbReference>
<dbReference type="Proteomes" id="UP000663846">
    <property type="component" value="Unassembled WGS sequence"/>
</dbReference>
<name>A0A8H2WVE7_9AGAM</name>
<protein>
    <recommendedName>
        <fullName evidence="2">C2H2-type domain-containing protein</fullName>
    </recommendedName>
</protein>
<sequence length="427" mass="48296">MRGIKWDILYCTLRPQPYCSVTMVNSGFSNTSFNTFDARDIVSQGLDYNSFITWSYPVQGNWYQLSFVQEAGWFHGPMYFMIEKEDGTQEAFCWTVVSCCGDAINYIWRVYWDFEFKRVLGLGLQFQNNGPSPFRAGDCLFHADLGGRAVWRQSKDLSRFSPVYDGVSLHRDPQVCWFRNGTSIFITNNILAVQSPVQARPSFTTPASESLSQSASNLFDDPVDTPLNPVSTPPSRYSDTSSDISVDVYNPGALETEPAMRDLPFFSVGECGRMTLNVPLLEDREAVKYFLKEALGHLDKKVREVKCSLCKNKKADKLWNVKPSNLERHILGHLGIKDYPCNTCAIGFTTKDQLKKHTEKKHAADSQANTQDGSSHEMVELDIYTGLSPITNRPLPDEIESWIIDQSYQGLQTDYAMLVGENCDFSL</sequence>
<dbReference type="InterPro" id="IPR013087">
    <property type="entry name" value="Znf_C2H2_type"/>
</dbReference>
<dbReference type="InterPro" id="IPR036236">
    <property type="entry name" value="Znf_C2H2_sf"/>
</dbReference>
<reference evidence="3" key="1">
    <citation type="submission" date="2021-01" db="EMBL/GenBank/DDBJ databases">
        <authorList>
            <person name="Kaushik A."/>
        </authorList>
    </citation>
    <scope>NUCLEOTIDE SEQUENCE</scope>
    <source>
        <strain evidence="3">AG1-1C</strain>
    </source>
</reference>
<evidence type="ECO:0000313" key="4">
    <source>
        <dbReference type="Proteomes" id="UP000663846"/>
    </source>
</evidence>
<keyword evidence="1" id="KW-0863">Zinc-finger</keyword>